<reference evidence="1" key="2">
    <citation type="submission" date="2021-10" db="EMBL/GenBank/DDBJ databases">
        <title>Phylogenomics reveals ancestral predisposition of the termite-cultivated fungus Termitomyces towards a domesticated lifestyle.</title>
        <authorList>
            <person name="Auxier B."/>
            <person name="Grum-Grzhimaylo A."/>
            <person name="Cardenas M.E."/>
            <person name="Lodge J.D."/>
            <person name="Laessoe T."/>
            <person name="Pedersen O."/>
            <person name="Smith M.E."/>
            <person name="Kuyper T.W."/>
            <person name="Franco-Molano E.A."/>
            <person name="Baroni T.J."/>
            <person name="Aanen D.K."/>
        </authorList>
    </citation>
    <scope>NUCLEOTIDE SEQUENCE</scope>
    <source>
        <strain evidence="1">D49</strain>
    </source>
</reference>
<proteinExistence type="predicted"/>
<accession>A0A9P7GQ21</accession>
<comment type="caution">
    <text evidence="1">The sequence shown here is derived from an EMBL/GenBank/DDBJ whole genome shotgun (WGS) entry which is preliminary data.</text>
</comment>
<name>A0A9P7GQ21_9AGAR</name>
<sequence>MTSFFRDQTFPANWNRRSSAGTFGTIGNQAIQIFLAHPISPGANNEKGVYVRDNTSVDATIFQEYSSTPPEF</sequence>
<dbReference type="AlphaFoldDB" id="A0A9P7GQ21"/>
<dbReference type="Proteomes" id="UP000717328">
    <property type="component" value="Unassembled WGS sequence"/>
</dbReference>
<protein>
    <submittedName>
        <fullName evidence="1">Uncharacterized protein</fullName>
    </submittedName>
</protein>
<reference evidence="1" key="1">
    <citation type="submission" date="2021-02" db="EMBL/GenBank/DDBJ databases">
        <authorList>
            <person name="Nieuwenhuis M."/>
            <person name="Van De Peppel L.J.J."/>
        </authorList>
    </citation>
    <scope>NUCLEOTIDE SEQUENCE</scope>
    <source>
        <strain evidence="1">D49</strain>
    </source>
</reference>
<dbReference type="InterPro" id="IPR036851">
    <property type="entry name" value="Chloroperoxidase-like_sf"/>
</dbReference>
<dbReference type="EMBL" id="JABCKI010000333">
    <property type="protein sequence ID" value="KAG5650922.1"/>
    <property type="molecule type" value="Genomic_DNA"/>
</dbReference>
<gene>
    <name evidence="1" type="ORF">H0H81_010514</name>
</gene>
<dbReference type="OrthoDB" id="2542103at2759"/>
<keyword evidence="2" id="KW-1185">Reference proteome</keyword>
<dbReference type="Gene3D" id="1.10.489.10">
    <property type="entry name" value="Chloroperoxidase-like"/>
    <property type="match status" value="1"/>
</dbReference>
<evidence type="ECO:0000313" key="1">
    <source>
        <dbReference type="EMBL" id="KAG5650922.1"/>
    </source>
</evidence>
<dbReference type="GO" id="GO:0004601">
    <property type="term" value="F:peroxidase activity"/>
    <property type="evidence" value="ECO:0007669"/>
    <property type="project" value="InterPro"/>
</dbReference>
<evidence type="ECO:0000313" key="2">
    <source>
        <dbReference type="Proteomes" id="UP000717328"/>
    </source>
</evidence>
<organism evidence="1 2">
    <name type="scientific">Sphagnurus paluster</name>
    <dbReference type="NCBI Taxonomy" id="117069"/>
    <lineage>
        <taxon>Eukaryota</taxon>
        <taxon>Fungi</taxon>
        <taxon>Dikarya</taxon>
        <taxon>Basidiomycota</taxon>
        <taxon>Agaricomycotina</taxon>
        <taxon>Agaricomycetes</taxon>
        <taxon>Agaricomycetidae</taxon>
        <taxon>Agaricales</taxon>
        <taxon>Tricholomatineae</taxon>
        <taxon>Lyophyllaceae</taxon>
        <taxon>Sphagnurus</taxon>
    </lineage>
</organism>